<reference evidence="4 5" key="2">
    <citation type="journal article" date="2011" name="Mol. Biol. Evol.">
        <title>Unity in variety--the pan-genome of the Chlamydiae.</title>
        <authorList>
            <person name="Collingro A."/>
            <person name="Tischler P."/>
            <person name="Weinmaier T."/>
            <person name="Penz T."/>
            <person name="Heinz E."/>
            <person name="Brunham R.C."/>
            <person name="Read T.D."/>
            <person name="Bavoil P.M."/>
            <person name="Sachse K."/>
            <person name="Kahane S."/>
            <person name="Friedman M.G."/>
            <person name="Rattei T."/>
            <person name="Myers G.S."/>
            <person name="Horn M."/>
        </authorList>
    </citation>
    <scope>NUCLEOTIDE SEQUENCE [LARGE SCALE GENOMIC DNA]</scope>
    <source>
        <strain evidence="5">ATCC VR-1471 / Z</strain>
    </source>
</reference>
<dbReference type="SUPFAM" id="SSF56784">
    <property type="entry name" value="HAD-like"/>
    <property type="match status" value="1"/>
</dbReference>
<dbReference type="HOGENOM" id="CLU_1217891_0_0_0"/>
<dbReference type="Pfam" id="PF00702">
    <property type="entry name" value="Hydrolase"/>
    <property type="match status" value="1"/>
</dbReference>
<evidence type="ECO:0000256" key="3">
    <source>
        <dbReference type="ARBA" id="ARBA00022842"/>
    </source>
</evidence>
<accession>F8L9S6</accession>
<dbReference type="InterPro" id="IPR051400">
    <property type="entry name" value="HAD-like_hydrolase"/>
</dbReference>
<evidence type="ECO:0000313" key="5">
    <source>
        <dbReference type="Proteomes" id="UP000000496"/>
    </source>
</evidence>
<dbReference type="STRING" id="331113.SNE_A17460"/>
<dbReference type="eggNOG" id="COG0546">
    <property type="taxonomic scope" value="Bacteria"/>
</dbReference>
<dbReference type="EMBL" id="FR872582">
    <property type="protein sequence ID" value="CCB89623.1"/>
    <property type="molecule type" value="Genomic_DNA"/>
</dbReference>
<dbReference type="AlphaFoldDB" id="F8L9S6"/>
<dbReference type="OrthoDB" id="9802350at2"/>
<keyword evidence="1" id="KW-0479">Metal-binding</keyword>
<dbReference type="PANTHER" id="PTHR46470:SF2">
    <property type="entry name" value="GLYCERALDEHYDE 3-PHOSPHATE PHOSPHATASE"/>
    <property type="match status" value="1"/>
</dbReference>
<keyword evidence="5" id="KW-1185">Reference proteome</keyword>
<organism evidence="4 5">
    <name type="scientific">Simkania negevensis (strain ATCC VR-1471 / DSM 27360 / Z)</name>
    <dbReference type="NCBI Taxonomy" id="331113"/>
    <lineage>
        <taxon>Bacteria</taxon>
        <taxon>Pseudomonadati</taxon>
        <taxon>Chlamydiota</taxon>
        <taxon>Chlamydiia</taxon>
        <taxon>Parachlamydiales</taxon>
        <taxon>Simkaniaceae</taxon>
        <taxon>Simkania</taxon>
    </lineage>
</organism>
<reference key="1">
    <citation type="journal article" date="2011" name="Mol. Biol. Evol.">
        <title>Unity in variety -- the pan-genome of the Chlamydiae.</title>
        <authorList>
            <person name="Collingro A."/>
            <person name="Tischler P."/>
            <person name="Weinmaier T."/>
            <person name="Penz T."/>
            <person name="Heinz E."/>
            <person name="Brunham R.C."/>
            <person name="Read T.D."/>
            <person name="Bavoil P.M."/>
            <person name="Sachse K."/>
            <person name="Kahane S."/>
            <person name="Friedman M.G."/>
            <person name="Rattei T."/>
            <person name="Myers G.S.A."/>
            <person name="Horn M."/>
        </authorList>
    </citation>
    <scope>NUCLEOTIDE SEQUENCE</scope>
    <source>
        <strain>Z</strain>
    </source>
</reference>
<dbReference type="PANTHER" id="PTHR46470">
    <property type="entry name" value="N-ACYLNEURAMINATE-9-PHOSPHATASE"/>
    <property type="match status" value="1"/>
</dbReference>
<dbReference type="Proteomes" id="UP000000496">
    <property type="component" value="Chromosome gsn.131"/>
</dbReference>
<name>F8L9S6_SIMNZ</name>
<dbReference type="SFLD" id="SFLDS00003">
    <property type="entry name" value="Haloacid_Dehalogenase"/>
    <property type="match status" value="1"/>
</dbReference>
<keyword evidence="2 4" id="KW-0378">Hydrolase</keyword>
<dbReference type="RefSeq" id="WP_013944089.1">
    <property type="nucleotide sequence ID" value="NC_015713.1"/>
</dbReference>
<dbReference type="SFLD" id="SFLDG01129">
    <property type="entry name" value="C1.5:_HAD__Beta-PGM__Phosphata"/>
    <property type="match status" value="1"/>
</dbReference>
<dbReference type="Gene3D" id="3.40.50.1000">
    <property type="entry name" value="HAD superfamily/HAD-like"/>
    <property type="match status" value="1"/>
</dbReference>
<evidence type="ECO:0000256" key="2">
    <source>
        <dbReference type="ARBA" id="ARBA00022801"/>
    </source>
</evidence>
<sequence length="230" mass="25990">MLIIFDLDDTLIDTSGSIIPGLLRNALQAMQKKGLEVSDFDRTYQRLLHFDRNHPNSRSALLEFLEIYGAPQACYDEGIREVYEEPIYSNPIQPIDDAIEVLNELAESYQLALVTKGKEHIQKEKMRRAKIPIKLFRYLCFCEEGPLSGPGKKGFYESIGREIGISPSQVLVCGDRISIDLTPAKELGYKTVQMRWGRGLGNTGLKKDVDYTILHLNELGPIAKQVKNMS</sequence>
<evidence type="ECO:0000313" key="4">
    <source>
        <dbReference type="EMBL" id="CCB89623.1"/>
    </source>
</evidence>
<dbReference type="GO" id="GO:0016791">
    <property type="term" value="F:phosphatase activity"/>
    <property type="evidence" value="ECO:0007669"/>
    <property type="project" value="TreeGrafter"/>
</dbReference>
<evidence type="ECO:0000256" key="1">
    <source>
        <dbReference type="ARBA" id="ARBA00022723"/>
    </source>
</evidence>
<dbReference type="InterPro" id="IPR023214">
    <property type="entry name" value="HAD_sf"/>
</dbReference>
<gene>
    <name evidence="4" type="ordered locus">SNE_A17460</name>
</gene>
<dbReference type="InterPro" id="IPR036412">
    <property type="entry name" value="HAD-like_sf"/>
</dbReference>
<proteinExistence type="predicted"/>
<dbReference type="KEGG" id="sng:SNE_A17460"/>
<protein>
    <submittedName>
        <fullName evidence="4">Predicted hydrolase (HAD superfamily)</fullName>
    </submittedName>
</protein>
<dbReference type="GO" id="GO:0046872">
    <property type="term" value="F:metal ion binding"/>
    <property type="evidence" value="ECO:0007669"/>
    <property type="project" value="UniProtKB-KW"/>
</dbReference>
<dbReference type="Gene3D" id="1.10.150.520">
    <property type="match status" value="1"/>
</dbReference>
<keyword evidence="3" id="KW-0460">Magnesium</keyword>